<dbReference type="RefSeq" id="WP_055658686.1">
    <property type="nucleotide sequence ID" value="NZ_CXST01000002.1"/>
</dbReference>
<accession>A0A0M6Y661</accession>
<dbReference type="Pfam" id="PF00356">
    <property type="entry name" value="LacI"/>
    <property type="match status" value="1"/>
</dbReference>
<dbReference type="Proteomes" id="UP000048926">
    <property type="component" value="Unassembled WGS sequence"/>
</dbReference>
<dbReference type="GO" id="GO:0003700">
    <property type="term" value="F:DNA-binding transcription factor activity"/>
    <property type="evidence" value="ECO:0007669"/>
    <property type="project" value="TreeGrafter"/>
</dbReference>
<gene>
    <name evidence="5" type="ORF">LAL4801_04039</name>
</gene>
<dbReference type="SUPFAM" id="SSF47413">
    <property type="entry name" value="lambda repressor-like DNA-binding domains"/>
    <property type="match status" value="1"/>
</dbReference>
<dbReference type="GO" id="GO:0000976">
    <property type="term" value="F:transcription cis-regulatory region binding"/>
    <property type="evidence" value="ECO:0007669"/>
    <property type="project" value="TreeGrafter"/>
</dbReference>
<reference evidence="6" key="1">
    <citation type="submission" date="2015-07" db="EMBL/GenBank/DDBJ databases">
        <authorList>
            <person name="Rodrigo-Torres Lidia"/>
            <person name="Arahal R.David."/>
        </authorList>
    </citation>
    <scope>NUCLEOTIDE SEQUENCE [LARGE SCALE GENOMIC DNA]</scope>
    <source>
        <strain evidence="6">CECT 4801</strain>
    </source>
</reference>
<evidence type="ECO:0000313" key="6">
    <source>
        <dbReference type="Proteomes" id="UP000048926"/>
    </source>
</evidence>
<keyword evidence="3" id="KW-0804">Transcription</keyword>
<sequence>MTHRFPIKEIALQAGLSTATVDRVMNGRAHVSPQTRRRVEDAIAELEQQEGQLAARGRRLFFDVVMEAPNRFSREVRLACGSVLTDLHPIAIRPRFTFTETMSAAECSAILQRIAKRGSQGICLKVRDTEEVRHMIAGLADRRIPVVTVFTDLPASRRLAYVGLDNRSAGKTAAYLMHKLLPANGTVLTTLSQHTFQGEEERYEGFRQELDRLRPECRLVDASGGGGLNPETRREVAEKLGSSPPISGVYSMGGGNRAILQALSEVGQIPGVYVAHDLDKDNLELLRQEQLTLVLHHDLQSDMHTAFRHLLAYHGIGTSPSGETSDVQVVTPLNIPSRFNEPA</sequence>
<dbReference type="OrthoDB" id="9805774at2"/>
<dbReference type="CDD" id="cd06307">
    <property type="entry name" value="PBP1_sugar_binding"/>
    <property type="match status" value="1"/>
</dbReference>
<dbReference type="PANTHER" id="PTHR30146:SF152">
    <property type="entry name" value="TRANSCRIPTIONAL REGULATORY PROTEIN"/>
    <property type="match status" value="1"/>
</dbReference>
<evidence type="ECO:0000313" key="5">
    <source>
        <dbReference type="EMBL" id="CTQ45585.1"/>
    </source>
</evidence>
<dbReference type="Pfam" id="PF13407">
    <property type="entry name" value="Peripla_BP_4"/>
    <property type="match status" value="1"/>
</dbReference>
<dbReference type="PANTHER" id="PTHR30146">
    <property type="entry name" value="LACI-RELATED TRANSCRIPTIONAL REPRESSOR"/>
    <property type="match status" value="1"/>
</dbReference>
<evidence type="ECO:0000256" key="2">
    <source>
        <dbReference type="ARBA" id="ARBA00023125"/>
    </source>
</evidence>
<dbReference type="SMART" id="SM00354">
    <property type="entry name" value="HTH_LACI"/>
    <property type="match status" value="1"/>
</dbReference>
<proteinExistence type="predicted"/>
<dbReference type="InterPro" id="IPR000843">
    <property type="entry name" value="HTH_LacI"/>
</dbReference>
<dbReference type="Gene3D" id="1.10.260.40">
    <property type="entry name" value="lambda repressor-like DNA-binding domains"/>
    <property type="match status" value="1"/>
</dbReference>
<dbReference type="SUPFAM" id="SSF53822">
    <property type="entry name" value="Periplasmic binding protein-like I"/>
    <property type="match status" value="1"/>
</dbReference>
<evidence type="ECO:0000259" key="4">
    <source>
        <dbReference type="PROSITE" id="PS50932"/>
    </source>
</evidence>
<dbReference type="PROSITE" id="PS50932">
    <property type="entry name" value="HTH_LACI_2"/>
    <property type="match status" value="1"/>
</dbReference>
<dbReference type="InterPro" id="IPR028082">
    <property type="entry name" value="Peripla_BP_I"/>
</dbReference>
<dbReference type="InterPro" id="IPR025997">
    <property type="entry name" value="SBP_2_dom"/>
</dbReference>
<feature type="domain" description="HTH lacI-type" evidence="4">
    <location>
        <begin position="7"/>
        <end position="46"/>
    </location>
</feature>
<dbReference type="Gene3D" id="3.40.50.2300">
    <property type="match status" value="2"/>
</dbReference>
<dbReference type="CDD" id="cd01392">
    <property type="entry name" value="HTH_LacI"/>
    <property type="match status" value="1"/>
</dbReference>
<dbReference type="EMBL" id="CXST01000002">
    <property type="protein sequence ID" value="CTQ45585.1"/>
    <property type="molecule type" value="Genomic_DNA"/>
</dbReference>
<dbReference type="STRING" id="187304.B0E33_03145"/>
<dbReference type="AlphaFoldDB" id="A0A0M6Y661"/>
<evidence type="ECO:0000256" key="3">
    <source>
        <dbReference type="ARBA" id="ARBA00023163"/>
    </source>
</evidence>
<keyword evidence="2" id="KW-0238">DNA-binding</keyword>
<dbReference type="InterPro" id="IPR010982">
    <property type="entry name" value="Lambda_DNA-bd_dom_sf"/>
</dbReference>
<evidence type="ECO:0000256" key="1">
    <source>
        <dbReference type="ARBA" id="ARBA00023015"/>
    </source>
</evidence>
<protein>
    <submittedName>
        <fullName evidence="5">Lac repressor</fullName>
    </submittedName>
</protein>
<keyword evidence="6" id="KW-1185">Reference proteome</keyword>
<keyword evidence="1" id="KW-0805">Transcription regulation</keyword>
<organism evidence="5 6">
    <name type="scientific">Roseibium aggregatum</name>
    <dbReference type="NCBI Taxonomy" id="187304"/>
    <lineage>
        <taxon>Bacteria</taxon>
        <taxon>Pseudomonadati</taxon>
        <taxon>Pseudomonadota</taxon>
        <taxon>Alphaproteobacteria</taxon>
        <taxon>Hyphomicrobiales</taxon>
        <taxon>Stappiaceae</taxon>
        <taxon>Roseibium</taxon>
    </lineage>
</organism>
<name>A0A0M6Y661_9HYPH</name>